<evidence type="ECO:0000313" key="2">
    <source>
        <dbReference type="EMBL" id="MCW3783842.1"/>
    </source>
</evidence>
<reference evidence="2 3" key="1">
    <citation type="submission" date="2022-10" db="EMBL/GenBank/DDBJ databases">
        <title>Defluviimonas sp. CAU 1641 isolated from mud.</title>
        <authorList>
            <person name="Kim W."/>
        </authorList>
    </citation>
    <scope>NUCLEOTIDE SEQUENCE [LARGE SCALE GENOMIC DNA]</scope>
    <source>
        <strain evidence="2 3">CAU 1641</strain>
    </source>
</reference>
<name>A0ABT3J834_9RHOB</name>
<evidence type="ECO:0000256" key="1">
    <source>
        <dbReference type="SAM" id="SignalP"/>
    </source>
</evidence>
<gene>
    <name evidence="2" type="ORF">OM960_20090</name>
</gene>
<protein>
    <submittedName>
        <fullName evidence="2">Uncharacterized protein</fullName>
    </submittedName>
</protein>
<proteinExistence type="predicted"/>
<dbReference type="EMBL" id="JAPDOG010000026">
    <property type="protein sequence ID" value="MCW3783842.1"/>
    <property type="molecule type" value="Genomic_DNA"/>
</dbReference>
<keyword evidence="3" id="KW-1185">Reference proteome</keyword>
<dbReference type="Proteomes" id="UP001207582">
    <property type="component" value="Unassembled WGS sequence"/>
</dbReference>
<feature type="signal peptide" evidence="1">
    <location>
        <begin position="1"/>
        <end position="15"/>
    </location>
</feature>
<feature type="chain" id="PRO_5046114283" evidence="1">
    <location>
        <begin position="16"/>
        <end position="208"/>
    </location>
</feature>
<sequence>MLLPIAALAFGAAFAGDMSQETQETTVHRFSDLSVVDGAKGTLTRMDNGVYLSVDTHELAPGHAVTMWWVVFNEPSMCSDDECGENDVLMMDADGNIADSQDGSVPINPEAWEAAKISVLRADGLIIPEGGMANFRGHLPVGDTTEALGGPGLLDPHKAEVHSVIRTHGKVAPDEQNAAVNSFAGGCDENWPNAPCEDLQFTVFKPTM</sequence>
<evidence type="ECO:0000313" key="3">
    <source>
        <dbReference type="Proteomes" id="UP001207582"/>
    </source>
</evidence>
<keyword evidence="1" id="KW-0732">Signal</keyword>
<dbReference type="RefSeq" id="WP_264773220.1">
    <property type="nucleotide sequence ID" value="NZ_JAPDOG010000026.1"/>
</dbReference>
<organism evidence="2 3">
    <name type="scientific">Defluviimonas salinarum</name>
    <dbReference type="NCBI Taxonomy" id="2992147"/>
    <lineage>
        <taxon>Bacteria</taxon>
        <taxon>Pseudomonadati</taxon>
        <taxon>Pseudomonadota</taxon>
        <taxon>Alphaproteobacteria</taxon>
        <taxon>Rhodobacterales</taxon>
        <taxon>Paracoccaceae</taxon>
        <taxon>Albidovulum</taxon>
    </lineage>
</organism>
<comment type="caution">
    <text evidence="2">The sequence shown here is derived from an EMBL/GenBank/DDBJ whole genome shotgun (WGS) entry which is preliminary data.</text>
</comment>
<accession>A0ABT3J834</accession>